<evidence type="ECO:0000313" key="2">
    <source>
        <dbReference type="EMBL" id="POP52399.1"/>
    </source>
</evidence>
<evidence type="ECO:0000313" key="3">
    <source>
        <dbReference type="Proteomes" id="UP000237222"/>
    </source>
</evidence>
<reference evidence="2" key="1">
    <citation type="submission" date="2018-01" db="EMBL/GenBank/DDBJ databases">
        <authorList>
            <person name="Yu X.-D."/>
        </authorList>
    </citation>
    <scope>NUCLEOTIDE SEQUENCE</scope>
    <source>
        <strain evidence="2">ZX-21</strain>
    </source>
</reference>
<gene>
    <name evidence="2" type="ORF">C0068_11230</name>
</gene>
<dbReference type="EMBL" id="PQGG01000028">
    <property type="protein sequence ID" value="POP52399.1"/>
    <property type="molecule type" value="Genomic_DNA"/>
</dbReference>
<dbReference type="RefSeq" id="WP_103684584.1">
    <property type="nucleotide sequence ID" value="NZ_PQGG01000028.1"/>
</dbReference>
<dbReference type="AlphaFoldDB" id="A0A2S4HEP2"/>
<comment type="caution">
    <text evidence="2">The sequence shown here is derived from an EMBL/GenBank/DDBJ whole genome shotgun (WGS) entry which is preliminary data.</text>
</comment>
<accession>A0A2S4HEP2</accession>
<sequence length="217" mass="24812">MPRANKRPKKIGPAQKVARVLLSSILQIFFWIMKTLRFKNQLEIEHPCIMAVYHDELMPLVHYFRNQGITAIASRNHFGYSIAKVMERYDYEVALGSPSRGGKDAFLQLLKAARKGKSIAFAVDGSRGPRHEMKQGAMVLAKRTKLPLYLIRASYDGWRIERSWDKSKFPKPFAEVSFNYKRFALEDYADEADLNIALLAAQNELSGLQADDYQAPK</sequence>
<dbReference type="Pfam" id="PF04028">
    <property type="entry name" value="DUF374"/>
    <property type="match status" value="1"/>
</dbReference>
<organism evidence="2 3">
    <name type="scientific">Zhongshania marina</name>
    <dbReference type="NCBI Taxonomy" id="2304603"/>
    <lineage>
        <taxon>Bacteria</taxon>
        <taxon>Pseudomonadati</taxon>
        <taxon>Pseudomonadota</taxon>
        <taxon>Gammaproteobacteria</taxon>
        <taxon>Cellvibrionales</taxon>
        <taxon>Spongiibacteraceae</taxon>
        <taxon>Zhongshania</taxon>
    </lineage>
</organism>
<dbReference type="OrthoDB" id="9810508at2"/>
<dbReference type="InterPro" id="IPR007172">
    <property type="entry name" value="DUF374"/>
</dbReference>
<dbReference type="Proteomes" id="UP000237222">
    <property type="component" value="Unassembled WGS sequence"/>
</dbReference>
<evidence type="ECO:0000259" key="1">
    <source>
        <dbReference type="Pfam" id="PF04028"/>
    </source>
</evidence>
<proteinExistence type="predicted"/>
<protein>
    <recommendedName>
        <fullName evidence="1">DUF374 domain-containing protein</fullName>
    </recommendedName>
</protein>
<name>A0A2S4HEP2_9GAMM</name>
<feature type="domain" description="DUF374" evidence="1">
    <location>
        <begin position="63"/>
        <end position="130"/>
    </location>
</feature>